<feature type="active site" description="Proton donor" evidence="2">
    <location>
        <position position="81"/>
    </location>
</feature>
<gene>
    <name evidence="7" type="primary">jg10315</name>
    <name evidence="7" type="ORF">PAEG_LOCUS19014</name>
</gene>
<dbReference type="GO" id="GO:0016616">
    <property type="term" value="F:oxidoreductase activity, acting on the CH-OH group of donors, NAD or NADP as acceptor"/>
    <property type="evidence" value="ECO:0007669"/>
    <property type="project" value="UniProtKB-ARBA"/>
</dbReference>
<dbReference type="PROSITE" id="PS00062">
    <property type="entry name" value="ALDOKETO_REDUCTASE_2"/>
    <property type="match status" value="1"/>
</dbReference>
<evidence type="ECO:0000313" key="7">
    <source>
        <dbReference type="EMBL" id="CAH2242781.1"/>
    </source>
</evidence>
<dbReference type="Pfam" id="PF00248">
    <property type="entry name" value="Aldo_ket_red"/>
    <property type="match status" value="1"/>
</dbReference>
<dbReference type="PRINTS" id="PR00069">
    <property type="entry name" value="ALDKETRDTASE"/>
</dbReference>
<evidence type="ECO:0000313" key="8">
    <source>
        <dbReference type="Proteomes" id="UP000838756"/>
    </source>
</evidence>
<evidence type="ECO:0000256" key="4">
    <source>
        <dbReference type="PIRSR" id="PIRSR000097-3"/>
    </source>
</evidence>
<feature type="binding site" evidence="3">
    <location>
        <position position="143"/>
    </location>
    <ligand>
        <name>substrate</name>
    </ligand>
</feature>
<proteinExistence type="predicted"/>
<dbReference type="PROSITE" id="PS00798">
    <property type="entry name" value="ALDOKETO_REDUCTASE_1"/>
    <property type="match status" value="1"/>
</dbReference>
<evidence type="ECO:0000256" key="2">
    <source>
        <dbReference type="PIRSR" id="PIRSR000097-1"/>
    </source>
</evidence>
<keyword evidence="1" id="KW-0560">Oxidoreductase</keyword>
<dbReference type="InterPro" id="IPR018170">
    <property type="entry name" value="Aldo/ket_reductase_CS"/>
</dbReference>
<dbReference type="Gene3D" id="3.20.20.100">
    <property type="entry name" value="NADP-dependent oxidoreductase domain"/>
    <property type="match status" value="1"/>
</dbReference>
<comment type="caution">
    <text evidence="7">The sequence shown here is derived from an EMBL/GenBank/DDBJ whole genome shotgun (WGS) entry which is preliminary data.</text>
</comment>
<dbReference type="InterPro" id="IPR036812">
    <property type="entry name" value="NAD(P)_OxRdtase_dom_sf"/>
</dbReference>
<feature type="chain" id="PRO_5035859456" evidence="5">
    <location>
        <begin position="17"/>
        <end position="334"/>
    </location>
</feature>
<dbReference type="PANTHER" id="PTHR11732">
    <property type="entry name" value="ALDO/KETO REDUCTASE"/>
    <property type="match status" value="1"/>
</dbReference>
<accession>A0A8S4RWM1</accession>
<name>A0A8S4RWM1_9NEOP</name>
<feature type="domain" description="NADP-dependent oxidoreductase" evidence="6">
    <location>
        <begin position="39"/>
        <end position="307"/>
    </location>
</feature>
<dbReference type="PROSITE" id="PS00063">
    <property type="entry name" value="ALDOKETO_REDUCTASE_3"/>
    <property type="match status" value="1"/>
</dbReference>
<protein>
    <submittedName>
        <fullName evidence="7">Jg10315 protein</fullName>
    </submittedName>
</protein>
<feature type="signal peptide" evidence="5">
    <location>
        <begin position="1"/>
        <end position="16"/>
    </location>
</feature>
<sequence>MWPFINIVIFFAAVVGHNIPACKAPSYRLNDGNHMPRFGFGTWLGLDKDELPIPVMDDSVQKAVELAIDAGYRHIDTASSYDDEDQVGRAVNRKIAEGAVKREDLYITTKLWNDKHAREAVVPALRESLHKLNLTYVDLYLIHFPVATKTKAYKPFVKIDYLETWQGMVEAKVLGLAKSIGVCNFNLTQMERLWTSSDVKPAVLQIETNLNIQQPELREYCHNNDIAVMGYTPFGSLFPSRARPDAPPPRVDDPSLQAIAQKYNKTVPQVVLRYLFELGVTPIPKSVTKSRIEGNLDIFNFQLDEFDRQHLQTYHSNYRVVDVKFFSESTYYPF</sequence>
<dbReference type="OrthoDB" id="416253at2759"/>
<evidence type="ECO:0000256" key="1">
    <source>
        <dbReference type="ARBA" id="ARBA00023002"/>
    </source>
</evidence>
<dbReference type="InterPro" id="IPR020471">
    <property type="entry name" value="AKR"/>
</dbReference>
<feature type="site" description="Lowers pKa of active site Tyr" evidence="4">
    <location>
        <position position="110"/>
    </location>
</feature>
<keyword evidence="5" id="KW-0732">Signal</keyword>
<dbReference type="Proteomes" id="UP000838756">
    <property type="component" value="Unassembled WGS sequence"/>
</dbReference>
<dbReference type="AlphaFoldDB" id="A0A8S4RWM1"/>
<dbReference type="InterPro" id="IPR023210">
    <property type="entry name" value="NADP_OxRdtase_dom"/>
</dbReference>
<evidence type="ECO:0000256" key="5">
    <source>
        <dbReference type="SAM" id="SignalP"/>
    </source>
</evidence>
<evidence type="ECO:0000256" key="3">
    <source>
        <dbReference type="PIRSR" id="PIRSR000097-2"/>
    </source>
</evidence>
<evidence type="ECO:0000259" key="6">
    <source>
        <dbReference type="Pfam" id="PF00248"/>
    </source>
</evidence>
<dbReference type="FunFam" id="3.20.20.100:FF:000002">
    <property type="entry name" value="2,5-diketo-D-gluconic acid reductase A"/>
    <property type="match status" value="1"/>
</dbReference>
<reference evidence="7" key="1">
    <citation type="submission" date="2022-03" db="EMBL/GenBank/DDBJ databases">
        <authorList>
            <person name="Lindestad O."/>
        </authorList>
    </citation>
    <scope>NUCLEOTIDE SEQUENCE</scope>
</reference>
<organism evidence="7 8">
    <name type="scientific">Pararge aegeria aegeria</name>
    <dbReference type="NCBI Taxonomy" id="348720"/>
    <lineage>
        <taxon>Eukaryota</taxon>
        <taxon>Metazoa</taxon>
        <taxon>Ecdysozoa</taxon>
        <taxon>Arthropoda</taxon>
        <taxon>Hexapoda</taxon>
        <taxon>Insecta</taxon>
        <taxon>Pterygota</taxon>
        <taxon>Neoptera</taxon>
        <taxon>Endopterygota</taxon>
        <taxon>Lepidoptera</taxon>
        <taxon>Glossata</taxon>
        <taxon>Ditrysia</taxon>
        <taxon>Papilionoidea</taxon>
        <taxon>Nymphalidae</taxon>
        <taxon>Satyrinae</taxon>
        <taxon>Satyrini</taxon>
        <taxon>Parargina</taxon>
        <taxon>Pararge</taxon>
    </lineage>
</organism>
<dbReference type="PIRSF" id="PIRSF000097">
    <property type="entry name" value="AKR"/>
    <property type="match status" value="1"/>
</dbReference>
<dbReference type="SUPFAM" id="SSF51430">
    <property type="entry name" value="NAD(P)-linked oxidoreductase"/>
    <property type="match status" value="1"/>
</dbReference>
<keyword evidence="8" id="KW-1185">Reference proteome</keyword>
<dbReference type="EMBL" id="CAKXAJ010025685">
    <property type="protein sequence ID" value="CAH2242781.1"/>
    <property type="molecule type" value="Genomic_DNA"/>
</dbReference>